<gene>
    <name evidence="1" type="ORF">CCAM_LOCUS25330</name>
</gene>
<evidence type="ECO:0000313" key="1">
    <source>
        <dbReference type="EMBL" id="VFQ83554.1"/>
    </source>
</evidence>
<keyword evidence="2" id="KW-1185">Reference proteome</keyword>
<dbReference type="Proteomes" id="UP000595140">
    <property type="component" value="Unassembled WGS sequence"/>
</dbReference>
<dbReference type="AlphaFoldDB" id="A0A484M570"/>
<reference evidence="1 2" key="1">
    <citation type="submission" date="2018-04" db="EMBL/GenBank/DDBJ databases">
        <authorList>
            <person name="Vogel A."/>
        </authorList>
    </citation>
    <scope>NUCLEOTIDE SEQUENCE [LARGE SCALE GENOMIC DNA]</scope>
</reference>
<accession>A0A484M570</accession>
<proteinExistence type="predicted"/>
<name>A0A484M570_9ASTE</name>
<protein>
    <submittedName>
        <fullName evidence="1">Uncharacterized protein</fullName>
    </submittedName>
</protein>
<sequence length="111" mass="12474">MKLWVLPESTKPNTELLVKELYSLILVLVWVSSLIAELAEAAAAEKGIVFEEAMEDRLCAYSRAVAHFPTAVKEFQWRNGWFYALSEKALAAGKPDPCPLHTAWLKEINVV</sequence>
<organism evidence="1 2">
    <name type="scientific">Cuscuta campestris</name>
    <dbReference type="NCBI Taxonomy" id="132261"/>
    <lineage>
        <taxon>Eukaryota</taxon>
        <taxon>Viridiplantae</taxon>
        <taxon>Streptophyta</taxon>
        <taxon>Embryophyta</taxon>
        <taxon>Tracheophyta</taxon>
        <taxon>Spermatophyta</taxon>
        <taxon>Magnoliopsida</taxon>
        <taxon>eudicotyledons</taxon>
        <taxon>Gunneridae</taxon>
        <taxon>Pentapetalae</taxon>
        <taxon>asterids</taxon>
        <taxon>lamiids</taxon>
        <taxon>Solanales</taxon>
        <taxon>Convolvulaceae</taxon>
        <taxon>Cuscuteae</taxon>
        <taxon>Cuscuta</taxon>
        <taxon>Cuscuta subgen. Grammica</taxon>
        <taxon>Cuscuta sect. Cleistogrammica</taxon>
    </lineage>
</organism>
<evidence type="ECO:0000313" key="2">
    <source>
        <dbReference type="Proteomes" id="UP000595140"/>
    </source>
</evidence>
<dbReference type="PANTHER" id="PTHR34044">
    <property type="entry name" value="NUCLEAR PROTEIN"/>
    <property type="match status" value="1"/>
</dbReference>
<dbReference type="OrthoDB" id="38730at2759"/>
<dbReference type="PANTHER" id="PTHR34044:SF1">
    <property type="entry name" value="NUCLEAR PROTEIN"/>
    <property type="match status" value="1"/>
</dbReference>
<dbReference type="EMBL" id="OOIL02002582">
    <property type="protein sequence ID" value="VFQ83554.1"/>
    <property type="molecule type" value="Genomic_DNA"/>
</dbReference>